<dbReference type="AlphaFoldDB" id="A0A8A4ZFZ3"/>
<gene>
    <name evidence="1" type="ORF">J4E96_04795</name>
</gene>
<sequence length="382" mass="43144">MVFEFEVDSWIGFRSGWVILPAGSAWDLLGIDDETAEIDIPEIEGATVVDRSAGRVRDGAPLPRELEWVTAEEIERRFPSVGRIATRDDRWSERLPTPTEIQSHVGRCALAAEIRRDLALWENATPLTNESMELAKRVARNLPEWRSSEVHIPELAVNERTEAVERARHWEDAGVGFRFRTKRREIPLDYPDAVVAARQREQELAAGLERELNWRDGAGLTGAVAGMVRDLLFKQEDELVAVFEAFTREVDAYDREERASAAELMSELEETGDRAVQEILGGRPHRSVEINNWYSATAYMDRARKDHQICQDLMKMARSHPGTPQTEFAARLSVKSAELGAIAGKLRAAGHLHWMKRRGRVLLWPADAEMPAGSTAWGMEIE</sequence>
<organism evidence="1 2">
    <name type="scientific">Pengzhenrongella sicca</name>
    <dbReference type="NCBI Taxonomy" id="2819238"/>
    <lineage>
        <taxon>Bacteria</taxon>
        <taxon>Bacillati</taxon>
        <taxon>Actinomycetota</taxon>
        <taxon>Actinomycetes</taxon>
        <taxon>Micrococcales</taxon>
        <taxon>Pengzhenrongella</taxon>
    </lineage>
</organism>
<evidence type="ECO:0000313" key="1">
    <source>
        <dbReference type="EMBL" id="QTE30321.1"/>
    </source>
</evidence>
<name>A0A8A4ZFZ3_9MICO</name>
<dbReference type="Proteomes" id="UP000663937">
    <property type="component" value="Chromosome"/>
</dbReference>
<dbReference type="EMBL" id="CP071868">
    <property type="protein sequence ID" value="QTE30321.1"/>
    <property type="molecule type" value="Genomic_DNA"/>
</dbReference>
<dbReference type="KEGG" id="psic:J4E96_04795"/>
<keyword evidence="2" id="KW-1185">Reference proteome</keyword>
<protein>
    <submittedName>
        <fullName evidence="1">Uncharacterized protein</fullName>
    </submittedName>
</protein>
<accession>A0A8A4ZFZ3</accession>
<proteinExistence type="predicted"/>
<evidence type="ECO:0000313" key="2">
    <source>
        <dbReference type="Proteomes" id="UP000663937"/>
    </source>
</evidence>
<reference evidence="1" key="1">
    <citation type="submission" date="2021-03" db="EMBL/GenBank/DDBJ databases">
        <title>Pengzhenrongella sicca gen. nov., sp. nov., a new member of suborder Micrococcineae isolated from High-Arctic tundra soil.</title>
        <authorList>
            <person name="Peng F."/>
        </authorList>
    </citation>
    <scope>NUCLEOTIDE SEQUENCE</scope>
    <source>
        <strain evidence="1">LRZ-2</strain>
    </source>
</reference>
<dbReference type="RefSeq" id="WP_227424649.1">
    <property type="nucleotide sequence ID" value="NZ_CP071868.1"/>
</dbReference>